<dbReference type="Pfam" id="PF00291">
    <property type="entry name" value="PALP"/>
    <property type="match status" value="1"/>
</dbReference>
<evidence type="ECO:0000256" key="3">
    <source>
        <dbReference type="ARBA" id="ARBA00022898"/>
    </source>
</evidence>
<dbReference type="InterPro" id="IPR036052">
    <property type="entry name" value="TrpB-like_PALP_sf"/>
</dbReference>
<dbReference type="InterPro" id="IPR029144">
    <property type="entry name" value="Thr_synth_N"/>
</dbReference>
<proteinExistence type="inferred from homology"/>
<dbReference type="Proteomes" id="UP000590460">
    <property type="component" value="Unassembled WGS sequence"/>
</dbReference>
<dbReference type="NCBIfam" id="TIGR00260">
    <property type="entry name" value="thrC"/>
    <property type="match status" value="1"/>
</dbReference>
<protein>
    <recommendedName>
        <fullName evidence="4">Threonine synthase</fullName>
        <ecNumber evidence="4">4.2.3.1</ecNumber>
    </recommendedName>
</protein>
<feature type="modified residue" description="N6-(pyridoxal phosphate)lysine" evidence="5">
    <location>
        <position position="111"/>
    </location>
</feature>
<evidence type="ECO:0000256" key="1">
    <source>
        <dbReference type="ARBA" id="ARBA00001933"/>
    </source>
</evidence>
<dbReference type="GO" id="GO:0005737">
    <property type="term" value="C:cytoplasm"/>
    <property type="evidence" value="ECO:0007669"/>
    <property type="project" value="TreeGrafter"/>
</dbReference>
<reference evidence="8 9" key="1">
    <citation type="submission" date="2020-04" db="EMBL/GenBank/DDBJ databases">
        <title>MicrobeNet Type strains.</title>
        <authorList>
            <person name="Nicholson A.C."/>
        </authorList>
    </citation>
    <scope>NUCLEOTIDE SEQUENCE [LARGE SCALE GENOMIC DNA]</scope>
    <source>
        <strain evidence="8 9">CCUG 54536</strain>
    </source>
</reference>
<dbReference type="GO" id="GO:0004795">
    <property type="term" value="F:threonine synthase activity"/>
    <property type="evidence" value="ECO:0007669"/>
    <property type="project" value="UniProtKB-UniRule"/>
</dbReference>
<dbReference type="CDD" id="cd01560">
    <property type="entry name" value="Thr-synth_2"/>
    <property type="match status" value="1"/>
</dbReference>
<dbReference type="RefSeq" id="WP_168677252.1">
    <property type="nucleotide sequence ID" value="NZ_BPKV01000006.1"/>
</dbReference>
<dbReference type="Pfam" id="PF24857">
    <property type="entry name" value="THR4_C"/>
    <property type="match status" value="1"/>
</dbReference>
<dbReference type="PANTHER" id="PTHR43515:SF1">
    <property type="entry name" value="THREONINE SYNTHASE-LIKE 1"/>
    <property type="match status" value="1"/>
</dbReference>
<evidence type="ECO:0000313" key="9">
    <source>
        <dbReference type="Proteomes" id="UP000590460"/>
    </source>
</evidence>
<name>A0A846ZIJ8_9LACO</name>
<dbReference type="SUPFAM" id="SSF53686">
    <property type="entry name" value="Tryptophan synthase beta subunit-like PLP-dependent enzymes"/>
    <property type="match status" value="1"/>
</dbReference>
<dbReference type="Gene3D" id="3.40.50.1100">
    <property type="match status" value="2"/>
</dbReference>
<feature type="domain" description="Threonine synthase N-terminal" evidence="7">
    <location>
        <begin position="3"/>
        <end position="79"/>
    </location>
</feature>
<evidence type="ECO:0000259" key="6">
    <source>
        <dbReference type="Pfam" id="PF00291"/>
    </source>
</evidence>
<dbReference type="GO" id="GO:0009088">
    <property type="term" value="P:threonine biosynthetic process"/>
    <property type="evidence" value="ECO:0007669"/>
    <property type="project" value="UniProtKB-UniRule"/>
</dbReference>
<dbReference type="EC" id="4.2.3.1" evidence="4"/>
<keyword evidence="3 5" id="KW-0663">Pyridoxal phosphate</keyword>
<evidence type="ECO:0000256" key="5">
    <source>
        <dbReference type="PIRSR" id="PIRSR604450-51"/>
    </source>
</evidence>
<keyword evidence="8" id="KW-0456">Lyase</keyword>
<comment type="similarity">
    <text evidence="2">Belongs to the threonine synthase family.</text>
</comment>
<evidence type="ECO:0000259" key="7">
    <source>
        <dbReference type="Pfam" id="PF14821"/>
    </source>
</evidence>
<sequence>MLKYVSTRGEAPAVTASEAILNGIAPDGGLYVPAEWPNLALDWEKLKNQTYQEIATQIFDGFFDDFSVSEIDHIVTKAYGQQWDDTSIVTYHQEANLTYMELFHGPTLAFKDVALQALPHLMTTAAKIQAMTDTMVILTATSGDTGTAAMRGFGDVPQTEIVVFYPEVGVSALQRQQMQSEPASNAHVIAITGNFDDAQQAVKSLLAQRNLVAELHEKNKRFSSANSINIGRLVPQIVYYIHAYAKLVQQGRIAAGEPVNIAVPTGNFGNVLAAFYASQIGLPVRQFIVAANENNVLCDFFNNGRYDRRRDFKVTNAPAMDILVSSNLERLLYFASGRNTTEVKGYMQALAERGYYDLTAQTRQALQQFVSGFATQAQVTQTIRAVFAETQYLIDPHTAVGRAVLTQQAPTGPTLIAATASPYKFTETVLAALQGEALAGQVGLAALSQYSGTAIPKSVATLFEQPLRHKQVIAPQMMAQTFRQEIL</sequence>
<comment type="caution">
    <text evidence="8">The sequence shown here is derived from an EMBL/GenBank/DDBJ whole genome shotgun (WGS) entry which is preliminary data.</text>
</comment>
<organism evidence="8 9">
    <name type="scientific">Leuconostoc holzapfelii</name>
    <dbReference type="NCBI Taxonomy" id="434464"/>
    <lineage>
        <taxon>Bacteria</taxon>
        <taxon>Bacillati</taxon>
        <taxon>Bacillota</taxon>
        <taxon>Bacilli</taxon>
        <taxon>Lactobacillales</taxon>
        <taxon>Lactobacillaceae</taxon>
        <taxon>Leuconostoc</taxon>
    </lineage>
</organism>
<accession>A0A846ZIJ8</accession>
<dbReference type="InterPro" id="IPR001926">
    <property type="entry name" value="TrpB-like_PALP"/>
</dbReference>
<dbReference type="Gene3D" id="3.90.1380.10">
    <property type="entry name" value="Threonine synthase, N-terminal domain"/>
    <property type="match status" value="1"/>
</dbReference>
<evidence type="ECO:0000256" key="2">
    <source>
        <dbReference type="ARBA" id="ARBA00005517"/>
    </source>
</evidence>
<comment type="cofactor">
    <cofactor evidence="1 5">
        <name>pyridoxal 5'-phosphate</name>
        <dbReference type="ChEBI" id="CHEBI:597326"/>
    </cofactor>
</comment>
<dbReference type="Pfam" id="PF14821">
    <property type="entry name" value="Thr_synth_N"/>
    <property type="match status" value="1"/>
</dbReference>
<dbReference type="PANTHER" id="PTHR43515">
    <property type="entry name" value="THREONINE SYNTHASE-LIKE 1"/>
    <property type="match status" value="1"/>
</dbReference>
<gene>
    <name evidence="8" type="ORF">HF966_06490</name>
</gene>
<dbReference type="InterPro" id="IPR037158">
    <property type="entry name" value="Thr_synth_N_sf"/>
</dbReference>
<evidence type="ECO:0000256" key="4">
    <source>
        <dbReference type="NCBIfam" id="TIGR00260"/>
    </source>
</evidence>
<dbReference type="InterPro" id="IPR004450">
    <property type="entry name" value="Thr_synthase-like"/>
</dbReference>
<feature type="domain" description="Tryptophan synthase beta chain-like PALP" evidence="6">
    <location>
        <begin position="101"/>
        <end position="351"/>
    </location>
</feature>
<evidence type="ECO:0000313" key="8">
    <source>
        <dbReference type="EMBL" id="NKZ18823.1"/>
    </source>
</evidence>
<dbReference type="EMBL" id="JAAXPO010000006">
    <property type="protein sequence ID" value="NKZ18823.1"/>
    <property type="molecule type" value="Genomic_DNA"/>
</dbReference>
<dbReference type="AlphaFoldDB" id="A0A846ZIJ8"/>